<proteinExistence type="predicted"/>
<reference evidence="1" key="1">
    <citation type="journal article" date="2023" name="Mol. Biol. Evol.">
        <title>Third-Generation Sequencing Reveals the Adaptive Role of the Epigenome in Three Deep-Sea Polychaetes.</title>
        <authorList>
            <person name="Perez M."/>
            <person name="Aroh O."/>
            <person name="Sun Y."/>
            <person name="Lan Y."/>
            <person name="Juniper S.K."/>
            <person name="Young C.R."/>
            <person name="Angers B."/>
            <person name="Qian P.Y."/>
        </authorList>
    </citation>
    <scope>NUCLEOTIDE SEQUENCE</scope>
    <source>
        <strain evidence="1">R07B-5</strain>
    </source>
</reference>
<comment type="caution">
    <text evidence="1">The sequence shown here is derived from an EMBL/GenBank/DDBJ whole genome shotgun (WGS) entry which is preliminary data.</text>
</comment>
<dbReference type="Proteomes" id="UP001209878">
    <property type="component" value="Unassembled WGS sequence"/>
</dbReference>
<name>A0AAD9P825_RIDPI</name>
<evidence type="ECO:0000313" key="1">
    <source>
        <dbReference type="EMBL" id="KAK2189904.1"/>
    </source>
</evidence>
<dbReference type="AlphaFoldDB" id="A0AAD9P825"/>
<keyword evidence="2" id="KW-1185">Reference proteome</keyword>
<evidence type="ECO:0000313" key="2">
    <source>
        <dbReference type="Proteomes" id="UP001209878"/>
    </source>
</evidence>
<dbReference type="EMBL" id="JAODUO010000094">
    <property type="protein sequence ID" value="KAK2189904.1"/>
    <property type="molecule type" value="Genomic_DNA"/>
</dbReference>
<accession>A0AAD9P825</accession>
<sequence length="106" mass="12081">MNTLLTCDAHHQATDDAQIVCDESKLRPVVDAPLSNPVVDVEVHHDSAQRHQNNEKLRRIVLEVARQETRGASRKQGYVCIQHKHVPARNMAQERSFVFGTLIQYI</sequence>
<gene>
    <name evidence="1" type="ORF">NP493_94g02043</name>
</gene>
<protein>
    <submittedName>
        <fullName evidence="1">Uncharacterized protein</fullName>
    </submittedName>
</protein>
<organism evidence="1 2">
    <name type="scientific">Ridgeia piscesae</name>
    <name type="common">Tubeworm</name>
    <dbReference type="NCBI Taxonomy" id="27915"/>
    <lineage>
        <taxon>Eukaryota</taxon>
        <taxon>Metazoa</taxon>
        <taxon>Spiralia</taxon>
        <taxon>Lophotrochozoa</taxon>
        <taxon>Annelida</taxon>
        <taxon>Polychaeta</taxon>
        <taxon>Sedentaria</taxon>
        <taxon>Canalipalpata</taxon>
        <taxon>Sabellida</taxon>
        <taxon>Siboglinidae</taxon>
        <taxon>Ridgeia</taxon>
    </lineage>
</organism>